<keyword evidence="4" id="KW-1185">Reference proteome</keyword>
<reference evidence="3" key="1">
    <citation type="submission" date="2023-06" db="EMBL/GenBank/DDBJ databases">
        <title>Genomic of Parafulvivirga corallium.</title>
        <authorList>
            <person name="Wang G."/>
        </authorList>
    </citation>
    <scope>NUCLEOTIDE SEQUENCE</scope>
    <source>
        <strain evidence="3">BMA10</strain>
    </source>
</reference>
<evidence type="ECO:0000256" key="1">
    <source>
        <dbReference type="ARBA" id="ARBA00022801"/>
    </source>
</evidence>
<dbReference type="EC" id="3.8.1.5" evidence="3"/>
<gene>
    <name evidence="3" type="ORF">QQ008_05205</name>
</gene>
<dbReference type="NCBIfam" id="NF002043">
    <property type="entry name" value="PRK00870.1"/>
    <property type="match status" value="1"/>
</dbReference>
<evidence type="ECO:0000313" key="4">
    <source>
        <dbReference type="Proteomes" id="UP001172082"/>
    </source>
</evidence>
<dbReference type="PANTHER" id="PTHR42977">
    <property type="entry name" value="HYDROLASE-RELATED"/>
    <property type="match status" value="1"/>
</dbReference>
<evidence type="ECO:0000313" key="3">
    <source>
        <dbReference type="EMBL" id="MDN5200742.1"/>
    </source>
</evidence>
<dbReference type="InterPro" id="IPR000639">
    <property type="entry name" value="Epox_hydrolase-like"/>
</dbReference>
<protein>
    <submittedName>
        <fullName evidence="3">Haloalkane dehalogenase</fullName>
        <ecNumber evidence="3">3.8.1.5</ecNumber>
    </submittedName>
</protein>
<name>A0ABT8KJ51_9BACT</name>
<dbReference type="InterPro" id="IPR000073">
    <property type="entry name" value="AB_hydrolase_1"/>
</dbReference>
<dbReference type="EMBL" id="JAUJEA010000001">
    <property type="protein sequence ID" value="MDN5200742.1"/>
    <property type="molecule type" value="Genomic_DNA"/>
</dbReference>
<sequence length="296" mass="33845">MEIIKPNKDQFKHISDFPYKENYIAFNETQMHYIDEGEGEIILALHGEPSWSYLYRKFIPILSSNYRFIAPDLIGFGKSDKIAGWKNYSFQLHYNSLTNFIEQLGLKDITLVVQDWGGLLGLSILGEKPELFKRVVIMNTFLPIGKPLSAFFKAWRTYAKFHPSLPVGRLLQKGTYSQLTKSVIKAYEAPFPSKQHKDGAKSFPQLVPSKPTDAGVKEMKRARKVLSEWEKPALVLFSDKDPIMSGLENFFYKLIPTSGDYAKITIKDAGHFLQEDKGEEIASYIDQFMKGELRIG</sequence>
<dbReference type="PRINTS" id="PR00111">
    <property type="entry name" value="ABHYDROLASE"/>
</dbReference>
<organism evidence="3 4">
    <name type="scientific">Splendidivirga corallicola</name>
    <dbReference type="NCBI Taxonomy" id="3051826"/>
    <lineage>
        <taxon>Bacteria</taxon>
        <taxon>Pseudomonadati</taxon>
        <taxon>Bacteroidota</taxon>
        <taxon>Cytophagia</taxon>
        <taxon>Cytophagales</taxon>
        <taxon>Splendidivirgaceae</taxon>
        <taxon>Splendidivirga</taxon>
    </lineage>
</organism>
<proteinExistence type="predicted"/>
<keyword evidence="1 3" id="KW-0378">Hydrolase</keyword>
<dbReference type="RefSeq" id="WP_346750762.1">
    <property type="nucleotide sequence ID" value="NZ_JAUJEA010000001.1"/>
</dbReference>
<dbReference type="PRINTS" id="PR00412">
    <property type="entry name" value="EPOXHYDRLASE"/>
</dbReference>
<dbReference type="InterPro" id="IPR029058">
    <property type="entry name" value="AB_hydrolase_fold"/>
</dbReference>
<dbReference type="Gene3D" id="3.40.50.1820">
    <property type="entry name" value="alpha/beta hydrolase"/>
    <property type="match status" value="1"/>
</dbReference>
<dbReference type="Proteomes" id="UP001172082">
    <property type="component" value="Unassembled WGS sequence"/>
</dbReference>
<dbReference type="Pfam" id="PF00561">
    <property type="entry name" value="Abhydrolase_1"/>
    <property type="match status" value="1"/>
</dbReference>
<dbReference type="PANTHER" id="PTHR42977:SF3">
    <property type="entry name" value="AB HYDROLASE-1 DOMAIN-CONTAINING PROTEIN"/>
    <property type="match status" value="1"/>
</dbReference>
<comment type="caution">
    <text evidence="3">The sequence shown here is derived from an EMBL/GenBank/DDBJ whole genome shotgun (WGS) entry which is preliminary data.</text>
</comment>
<accession>A0ABT8KJ51</accession>
<dbReference type="SUPFAM" id="SSF53474">
    <property type="entry name" value="alpha/beta-Hydrolases"/>
    <property type="match status" value="1"/>
</dbReference>
<evidence type="ECO:0000259" key="2">
    <source>
        <dbReference type="Pfam" id="PF00561"/>
    </source>
</evidence>
<dbReference type="GO" id="GO:0018786">
    <property type="term" value="F:haloalkane dehalogenase activity"/>
    <property type="evidence" value="ECO:0007669"/>
    <property type="project" value="UniProtKB-EC"/>
</dbReference>
<feature type="domain" description="AB hydrolase-1" evidence="2">
    <location>
        <begin position="42"/>
        <end position="277"/>
    </location>
</feature>
<dbReference type="InterPro" id="IPR051340">
    <property type="entry name" value="Haloalkane_dehalogenase"/>
</dbReference>